<dbReference type="PRINTS" id="PR00038">
    <property type="entry name" value="HTHLUXR"/>
</dbReference>
<dbReference type="InterPro" id="IPR013325">
    <property type="entry name" value="RNA_pol_sigma_r2"/>
</dbReference>
<keyword evidence="4" id="KW-0731">Sigma factor</keyword>
<dbReference type="SMART" id="SM00421">
    <property type="entry name" value="HTH_LUXR"/>
    <property type="match status" value="1"/>
</dbReference>
<proteinExistence type="inferred from homology"/>
<name>A0AAE3DA23_9FIRM</name>
<reference evidence="11 12" key="1">
    <citation type="submission" date="2021-10" db="EMBL/GenBank/DDBJ databases">
        <title>Anaerobic single-cell dispensing facilitates the cultivation of human gut bacteria.</title>
        <authorList>
            <person name="Afrizal A."/>
        </authorList>
    </citation>
    <scope>NUCLEOTIDE SEQUENCE [LARGE SCALE GENOMIC DNA]</scope>
    <source>
        <strain evidence="11 12">CLA-AA-H276</strain>
    </source>
</reference>
<accession>A0AAE3DA23</accession>
<dbReference type="GO" id="GO:0003677">
    <property type="term" value="F:DNA binding"/>
    <property type="evidence" value="ECO:0007669"/>
    <property type="project" value="UniProtKB-KW"/>
</dbReference>
<dbReference type="NCBIfam" id="TIGR02937">
    <property type="entry name" value="sigma70-ECF"/>
    <property type="match status" value="1"/>
</dbReference>
<dbReference type="PROSITE" id="PS00622">
    <property type="entry name" value="HTH_LUXR_1"/>
    <property type="match status" value="1"/>
</dbReference>
<evidence type="ECO:0000256" key="4">
    <source>
        <dbReference type="ARBA" id="ARBA00023082"/>
    </source>
</evidence>
<evidence type="ECO:0000259" key="9">
    <source>
        <dbReference type="PROSITE" id="PS00622"/>
    </source>
</evidence>
<evidence type="ECO:0000313" key="11">
    <source>
        <dbReference type="EMBL" id="MCC2125317.1"/>
    </source>
</evidence>
<evidence type="ECO:0000256" key="5">
    <source>
        <dbReference type="ARBA" id="ARBA00023125"/>
    </source>
</evidence>
<dbReference type="PANTHER" id="PTHR30385">
    <property type="entry name" value="SIGMA FACTOR F FLAGELLAR"/>
    <property type="match status" value="1"/>
</dbReference>
<keyword evidence="12" id="KW-1185">Reference proteome</keyword>
<dbReference type="RefSeq" id="WP_308458772.1">
    <property type="nucleotide sequence ID" value="NZ_JAJEPS010000002.1"/>
</dbReference>
<feature type="domain" description="HTH luxR-type" evidence="9">
    <location>
        <begin position="155"/>
        <end position="182"/>
    </location>
</feature>
<dbReference type="PANTHER" id="PTHR30385:SF1">
    <property type="entry name" value="RNA POLYMERASE SIGMA-H FACTOR"/>
    <property type="match status" value="1"/>
</dbReference>
<dbReference type="AlphaFoldDB" id="A0AAE3DA23"/>
<dbReference type="SUPFAM" id="SSF46894">
    <property type="entry name" value="C-terminal effector domain of the bipartite response regulators"/>
    <property type="match status" value="1"/>
</dbReference>
<dbReference type="Gene3D" id="1.10.1740.10">
    <property type="match status" value="1"/>
</dbReference>
<dbReference type="InterPro" id="IPR000943">
    <property type="entry name" value="RNA_pol_sigma70"/>
</dbReference>
<comment type="caution">
    <text evidence="11">The sequence shown here is derived from an EMBL/GenBank/DDBJ whole genome shotgun (WGS) entry which is preliminary data.</text>
</comment>
<dbReference type="InterPro" id="IPR036388">
    <property type="entry name" value="WH-like_DNA-bd_sf"/>
</dbReference>
<dbReference type="SUPFAM" id="SSF88946">
    <property type="entry name" value="Sigma2 domain of RNA polymerase sigma factors"/>
    <property type="match status" value="1"/>
</dbReference>
<dbReference type="GO" id="GO:0006352">
    <property type="term" value="P:DNA-templated transcription initiation"/>
    <property type="evidence" value="ECO:0007669"/>
    <property type="project" value="InterPro"/>
</dbReference>
<dbReference type="Proteomes" id="UP001198220">
    <property type="component" value="Unassembled WGS sequence"/>
</dbReference>
<evidence type="ECO:0000256" key="8">
    <source>
        <dbReference type="SAM" id="Coils"/>
    </source>
</evidence>
<dbReference type="PROSITE" id="PS00715">
    <property type="entry name" value="SIGMA70_1"/>
    <property type="match status" value="1"/>
</dbReference>
<organism evidence="11 12">
    <name type="scientific">Hominiventricola filiformis</name>
    <dbReference type="NCBI Taxonomy" id="2885352"/>
    <lineage>
        <taxon>Bacteria</taxon>
        <taxon>Bacillati</taxon>
        <taxon>Bacillota</taxon>
        <taxon>Clostridia</taxon>
        <taxon>Lachnospirales</taxon>
        <taxon>Lachnospiraceae</taxon>
        <taxon>Hominiventricola</taxon>
    </lineage>
</organism>
<dbReference type="InterPro" id="IPR000792">
    <property type="entry name" value="Tscrpt_reg_LuxR_C"/>
</dbReference>
<keyword evidence="6" id="KW-0804">Transcription</keyword>
<dbReference type="Pfam" id="PF04542">
    <property type="entry name" value="Sigma70_r2"/>
    <property type="match status" value="1"/>
</dbReference>
<protein>
    <recommendedName>
        <fullName evidence="2">RNA polymerase sigma factor SigS</fullName>
    </recommendedName>
</protein>
<sequence>MRAAYPEMTDKELFERLGRGESEVADFLLEKYKPMVKRQARTLYLIGGENEDLIQEGMIGLYKAIRTYRPGESAFASYAQVCVNRQMYTAVQASGRKKHEPLNEYISLSEDLNLFLLDNPESRMIAQENMEKRYQLIDKQLSSMERQVLKLYLEGGSYEEIAEEMGRSEKSVDNAIQRLKKKLKKVEKSVDTQGAL</sequence>
<evidence type="ECO:0000256" key="6">
    <source>
        <dbReference type="ARBA" id="ARBA00023163"/>
    </source>
</evidence>
<dbReference type="Pfam" id="PF08281">
    <property type="entry name" value="Sigma70_r4_2"/>
    <property type="match status" value="1"/>
</dbReference>
<dbReference type="InterPro" id="IPR016371">
    <property type="entry name" value="RNA_pol_sigma-H_factor"/>
</dbReference>
<feature type="domain" description="RNA polymerase sigma-70" evidence="10">
    <location>
        <begin position="52"/>
        <end position="65"/>
    </location>
</feature>
<gene>
    <name evidence="11" type="ORF">LKD36_03885</name>
</gene>
<evidence type="ECO:0000256" key="1">
    <source>
        <dbReference type="ARBA" id="ARBA00007788"/>
    </source>
</evidence>
<dbReference type="PIRSF" id="PIRSF002939">
    <property type="entry name" value="RNA_polymerase_sigma-H_factor"/>
    <property type="match status" value="1"/>
</dbReference>
<keyword evidence="5" id="KW-0238">DNA-binding</keyword>
<keyword evidence="8" id="KW-0175">Coiled coil</keyword>
<dbReference type="InterPro" id="IPR007627">
    <property type="entry name" value="RNA_pol_sigma70_r2"/>
</dbReference>
<dbReference type="InterPro" id="IPR013249">
    <property type="entry name" value="RNA_pol_sigma70_r4_t2"/>
</dbReference>
<dbReference type="Gene3D" id="1.10.10.10">
    <property type="entry name" value="Winged helix-like DNA-binding domain superfamily/Winged helix DNA-binding domain"/>
    <property type="match status" value="1"/>
</dbReference>
<comment type="similarity">
    <text evidence="1">Belongs to the sigma-70 factor family.</text>
</comment>
<feature type="coiled-coil region" evidence="8">
    <location>
        <begin position="127"/>
        <end position="189"/>
    </location>
</feature>
<evidence type="ECO:0000256" key="7">
    <source>
        <dbReference type="ARBA" id="ARBA00024701"/>
    </source>
</evidence>
<evidence type="ECO:0000313" key="12">
    <source>
        <dbReference type="Proteomes" id="UP001198220"/>
    </source>
</evidence>
<keyword evidence="3" id="KW-0805">Transcription regulation</keyword>
<comment type="function">
    <text evidence="7">Sigma factors are initiation factors that promote the attachment of RNA polymerase to specific initiation sites and are then released. Sigma-S contributes to the protection against external stress, thus playing a role in cellular fitness and survival.</text>
</comment>
<dbReference type="InterPro" id="IPR016032">
    <property type="entry name" value="Sig_transdc_resp-reg_C-effctor"/>
</dbReference>
<evidence type="ECO:0000256" key="2">
    <source>
        <dbReference type="ARBA" id="ARBA00021245"/>
    </source>
</evidence>
<dbReference type="InterPro" id="IPR014284">
    <property type="entry name" value="RNA_pol_sigma-70_dom"/>
</dbReference>
<dbReference type="GO" id="GO:0016987">
    <property type="term" value="F:sigma factor activity"/>
    <property type="evidence" value="ECO:0007669"/>
    <property type="project" value="UniProtKB-KW"/>
</dbReference>
<dbReference type="EMBL" id="JAJEPS010000002">
    <property type="protein sequence ID" value="MCC2125317.1"/>
    <property type="molecule type" value="Genomic_DNA"/>
</dbReference>
<evidence type="ECO:0000259" key="10">
    <source>
        <dbReference type="PROSITE" id="PS00715"/>
    </source>
</evidence>
<evidence type="ECO:0000256" key="3">
    <source>
        <dbReference type="ARBA" id="ARBA00023015"/>
    </source>
</evidence>